<dbReference type="PANTHER" id="PTHR34975">
    <property type="entry name" value="SPORE GERMINATION PROTEIN A2"/>
    <property type="match status" value="1"/>
</dbReference>
<evidence type="ECO:0000256" key="1">
    <source>
        <dbReference type="ARBA" id="ARBA00004141"/>
    </source>
</evidence>
<dbReference type="NCBIfam" id="TIGR00912">
    <property type="entry name" value="2A0309"/>
    <property type="match status" value="1"/>
</dbReference>
<dbReference type="Pfam" id="PF03845">
    <property type="entry name" value="Spore_permease"/>
    <property type="match status" value="1"/>
</dbReference>
<keyword evidence="4" id="KW-0309">Germination</keyword>
<evidence type="ECO:0000256" key="7">
    <source>
        <dbReference type="ARBA" id="ARBA00023136"/>
    </source>
</evidence>
<dbReference type="Proteomes" id="UP000295636">
    <property type="component" value="Unassembled WGS sequence"/>
</dbReference>
<feature type="compositionally biased region" description="Low complexity" evidence="8">
    <location>
        <begin position="368"/>
        <end position="387"/>
    </location>
</feature>
<feature type="transmembrane region" description="Helical" evidence="9">
    <location>
        <begin position="269"/>
        <end position="291"/>
    </location>
</feature>
<feature type="transmembrane region" description="Helical" evidence="9">
    <location>
        <begin position="147"/>
        <end position="164"/>
    </location>
</feature>
<evidence type="ECO:0000256" key="2">
    <source>
        <dbReference type="ARBA" id="ARBA00007998"/>
    </source>
</evidence>
<feature type="transmembrane region" description="Helical" evidence="9">
    <location>
        <begin position="118"/>
        <end position="135"/>
    </location>
</feature>
<name>A0A4R5KFV0_9BACL</name>
<dbReference type="EMBL" id="SMRT01000015">
    <property type="protein sequence ID" value="TDF93862.1"/>
    <property type="molecule type" value="Genomic_DNA"/>
</dbReference>
<sequence>MDQKQIINYRQFSWLTASLLSGGGVVSIQQVLIRINSADAWMSYTIPTLYVAALSYVFSQMVRRFPGKNIFEITKILFGGLIGTIVNLILLVHLWLILIRDLSSFSKFIGITLLPNTPEEIVVMLFVCLLLYYGKTSVEVLARVNDVMFPLFVVMILVLPLMLVNESDHHSLLPVMTGSVKNFLSGNMISIGWYGDVFVMGAFLHTIWESKQVQASIRHGVILATMMIGIFLVMDVLVLGPNMPSNFLYPSYSLVQQIHITDFLDRMDLIILSVWFPVTACEVILIHLAFITGIASLVKQRDYSSINTPVVLLLLLTTLLSFNSTTEVFSFGHFSSPVIVLCYQPLLFLLIWLFSLRHPVIEGRRPQSDAAKQQAGQGQHDQTQQQEGQDRRLSERSGAAEGGNPQQNEESGGNRPGGNRTAPNQGNPARPKFPSFTFLAWKRCSNILLLMIIVSICAGMWLSKKYAAVGLTCALLYGCCLLLAVWTSSMEMYMSKQHRKW</sequence>
<feature type="transmembrane region" description="Helical" evidence="9">
    <location>
        <begin position="184"/>
        <end position="208"/>
    </location>
</feature>
<dbReference type="AlphaFoldDB" id="A0A4R5KFV0"/>
<protein>
    <submittedName>
        <fullName evidence="10">Spore gernimation protein</fullName>
    </submittedName>
</protein>
<dbReference type="GO" id="GO:0009847">
    <property type="term" value="P:spore germination"/>
    <property type="evidence" value="ECO:0007669"/>
    <property type="project" value="InterPro"/>
</dbReference>
<feature type="transmembrane region" description="Helical" evidence="9">
    <location>
        <begin position="220"/>
        <end position="240"/>
    </location>
</feature>
<organism evidence="10 11">
    <name type="scientific">Paenibacillus piri</name>
    <dbReference type="NCBI Taxonomy" id="2547395"/>
    <lineage>
        <taxon>Bacteria</taxon>
        <taxon>Bacillati</taxon>
        <taxon>Bacillota</taxon>
        <taxon>Bacilli</taxon>
        <taxon>Bacillales</taxon>
        <taxon>Paenibacillaceae</taxon>
        <taxon>Paenibacillus</taxon>
    </lineage>
</organism>
<feature type="transmembrane region" description="Helical" evidence="9">
    <location>
        <begin position="78"/>
        <end position="98"/>
    </location>
</feature>
<reference evidence="10 11" key="1">
    <citation type="submission" date="2019-03" db="EMBL/GenBank/DDBJ databases">
        <title>This is whole genome sequence of Paenibacillus sp MS74 strain.</title>
        <authorList>
            <person name="Trinh H.N."/>
        </authorList>
    </citation>
    <scope>NUCLEOTIDE SEQUENCE [LARGE SCALE GENOMIC DNA]</scope>
    <source>
        <strain evidence="10 11">MS74</strain>
    </source>
</reference>
<keyword evidence="5 9" id="KW-0812">Transmembrane</keyword>
<comment type="subcellular location">
    <subcellularLocation>
        <location evidence="1">Membrane</location>
        <topology evidence="1">Multi-pass membrane protein</topology>
    </subcellularLocation>
</comment>
<evidence type="ECO:0000313" key="10">
    <source>
        <dbReference type="EMBL" id="TDF93862.1"/>
    </source>
</evidence>
<dbReference type="InterPro" id="IPR004761">
    <property type="entry name" value="Spore_GerAB"/>
</dbReference>
<keyword evidence="7 9" id="KW-0472">Membrane</keyword>
<dbReference type="RefSeq" id="WP_133233720.1">
    <property type="nucleotide sequence ID" value="NZ_SMRT01000015.1"/>
</dbReference>
<gene>
    <name evidence="10" type="ORF">E1757_26125</name>
</gene>
<keyword evidence="3" id="KW-0813">Transport</keyword>
<dbReference type="GO" id="GO:0016020">
    <property type="term" value="C:membrane"/>
    <property type="evidence" value="ECO:0007669"/>
    <property type="project" value="UniProtKB-SubCell"/>
</dbReference>
<proteinExistence type="inferred from homology"/>
<evidence type="ECO:0000256" key="6">
    <source>
        <dbReference type="ARBA" id="ARBA00022989"/>
    </source>
</evidence>
<keyword evidence="6 9" id="KW-1133">Transmembrane helix</keyword>
<comment type="caution">
    <text evidence="10">The sequence shown here is derived from an EMBL/GenBank/DDBJ whole genome shotgun (WGS) entry which is preliminary data.</text>
</comment>
<evidence type="ECO:0000256" key="3">
    <source>
        <dbReference type="ARBA" id="ARBA00022448"/>
    </source>
</evidence>
<feature type="region of interest" description="Disordered" evidence="8">
    <location>
        <begin position="365"/>
        <end position="429"/>
    </location>
</feature>
<feature type="transmembrane region" description="Helical" evidence="9">
    <location>
        <begin position="303"/>
        <end position="322"/>
    </location>
</feature>
<comment type="similarity">
    <text evidence="2">Belongs to the amino acid-polyamine-organocation (APC) superfamily. Spore germination protein (SGP) (TC 2.A.3.9) family.</text>
</comment>
<feature type="transmembrane region" description="Helical" evidence="9">
    <location>
        <begin position="334"/>
        <end position="356"/>
    </location>
</feature>
<evidence type="ECO:0000256" key="8">
    <source>
        <dbReference type="SAM" id="MobiDB-lite"/>
    </source>
</evidence>
<feature type="transmembrane region" description="Helical" evidence="9">
    <location>
        <begin position="468"/>
        <end position="486"/>
    </location>
</feature>
<evidence type="ECO:0000256" key="4">
    <source>
        <dbReference type="ARBA" id="ARBA00022544"/>
    </source>
</evidence>
<feature type="transmembrane region" description="Helical" evidence="9">
    <location>
        <begin position="444"/>
        <end position="462"/>
    </location>
</feature>
<dbReference type="OrthoDB" id="2829675at2"/>
<feature type="transmembrane region" description="Helical" evidence="9">
    <location>
        <begin position="41"/>
        <end position="58"/>
    </location>
</feature>
<evidence type="ECO:0000256" key="5">
    <source>
        <dbReference type="ARBA" id="ARBA00022692"/>
    </source>
</evidence>
<feature type="transmembrane region" description="Helical" evidence="9">
    <location>
        <begin position="12"/>
        <end position="35"/>
    </location>
</feature>
<evidence type="ECO:0000313" key="11">
    <source>
        <dbReference type="Proteomes" id="UP000295636"/>
    </source>
</evidence>
<dbReference type="PANTHER" id="PTHR34975:SF2">
    <property type="entry name" value="SPORE GERMINATION PROTEIN A2"/>
    <property type="match status" value="1"/>
</dbReference>
<evidence type="ECO:0000256" key="9">
    <source>
        <dbReference type="SAM" id="Phobius"/>
    </source>
</evidence>
<accession>A0A4R5KFV0</accession>
<keyword evidence="11" id="KW-1185">Reference proteome</keyword>